<dbReference type="PANTHER" id="PTHR33477:SF3">
    <property type="entry name" value="P-LOOP NTPASE DOMAIN-CONTAINING PROTEIN LPA1 HOMOLOG 1"/>
    <property type="match status" value="1"/>
</dbReference>
<sequence length="71" mass="7906">MMLASIKQMEAAIWFQRLMLEYVGPNQRADLMLACRIRERKESVTVLLCGTSGCGKSTLSALLGSRWGSQL</sequence>
<dbReference type="PANTHER" id="PTHR33477">
    <property type="entry name" value="P-LOOP NTPASE DOMAIN-CONTAINING PROTEIN LPA1 HOMOLOG 1"/>
    <property type="match status" value="1"/>
</dbReference>
<dbReference type="Gene3D" id="3.40.50.300">
    <property type="entry name" value="P-loop containing nucleotide triphosphate hydrolases"/>
    <property type="match status" value="1"/>
</dbReference>
<dbReference type="AlphaFoldDB" id="A0ABC8S8R0"/>
<keyword evidence="2" id="KW-1185">Reference proteome</keyword>
<proteinExistence type="predicted"/>
<reference evidence="1 2" key="1">
    <citation type="submission" date="2024-02" db="EMBL/GenBank/DDBJ databases">
        <authorList>
            <person name="Vignale AGUSTIN F."/>
            <person name="Sosa J E."/>
            <person name="Modenutti C."/>
        </authorList>
    </citation>
    <scope>NUCLEOTIDE SEQUENCE [LARGE SCALE GENOMIC DNA]</scope>
</reference>
<gene>
    <name evidence="1" type="ORF">ILEXP_LOCUS21830</name>
</gene>
<evidence type="ECO:0000313" key="1">
    <source>
        <dbReference type="EMBL" id="CAK9153559.1"/>
    </source>
</evidence>
<dbReference type="Proteomes" id="UP001642360">
    <property type="component" value="Unassembled WGS sequence"/>
</dbReference>
<dbReference type="InterPro" id="IPR027417">
    <property type="entry name" value="P-loop_NTPase"/>
</dbReference>
<evidence type="ECO:0000313" key="2">
    <source>
        <dbReference type="Proteomes" id="UP001642360"/>
    </source>
</evidence>
<dbReference type="EMBL" id="CAUOFW020002412">
    <property type="protein sequence ID" value="CAK9153559.1"/>
    <property type="molecule type" value="Genomic_DNA"/>
</dbReference>
<organism evidence="1 2">
    <name type="scientific">Ilex paraguariensis</name>
    <name type="common">yerba mate</name>
    <dbReference type="NCBI Taxonomy" id="185542"/>
    <lineage>
        <taxon>Eukaryota</taxon>
        <taxon>Viridiplantae</taxon>
        <taxon>Streptophyta</taxon>
        <taxon>Embryophyta</taxon>
        <taxon>Tracheophyta</taxon>
        <taxon>Spermatophyta</taxon>
        <taxon>Magnoliopsida</taxon>
        <taxon>eudicotyledons</taxon>
        <taxon>Gunneridae</taxon>
        <taxon>Pentapetalae</taxon>
        <taxon>asterids</taxon>
        <taxon>campanulids</taxon>
        <taxon>Aquifoliales</taxon>
        <taxon>Aquifoliaceae</taxon>
        <taxon>Ilex</taxon>
    </lineage>
</organism>
<accession>A0ABC8S8R0</accession>
<name>A0ABC8S8R0_9AQUA</name>
<protein>
    <submittedName>
        <fullName evidence="1">Uncharacterized protein</fullName>
    </submittedName>
</protein>
<comment type="caution">
    <text evidence="1">The sequence shown here is derived from an EMBL/GenBank/DDBJ whole genome shotgun (WGS) entry which is preliminary data.</text>
</comment>